<feature type="non-terminal residue" evidence="1">
    <location>
        <position position="1"/>
    </location>
</feature>
<reference evidence="1" key="1">
    <citation type="submission" date="2021-04" db="EMBL/GenBank/DDBJ databases">
        <authorList>
            <person name="Chebbi M.A.C M."/>
        </authorList>
    </citation>
    <scope>NUCLEOTIDE SEQUENCE</scope>
</reference>
<comment type="caution">
    <text evidence="1">The sequence shown here is derived from an EMBL/GenBank/DDBJ whole genome shotgun (WGS) entry which is preliminary data.</text>
</comment>
<organism evidence="1 2">
    <name type="scientific">Cotesia congregata</name>
    <name type="common">Parasitoid wasp</name>
    <name type="synonym">Apanteles congregatus</name>
    <dbReference type="NCBI Taxonomy" id="51543"/>
    <lineage>
        <taxon>Eukaryota</taxon>
        <taxon>Metazoa</taxon>
        <taxon>Ecdysozoa</taxon>
        <taxon>Arthropoda</taxon>
        <taxon>Hexapoda</taxon>
        <taxon>Insecta</taxon>
        <taxon>Pterygota</taxon>
        <taxon>Neoptera</taxon>
        <taxon>Endopterygota</taxon>
        <taxon>Hymenoptera</taxon>
        <taxon>Apocrita</taxon>
        <taxon>Ichneumonoidea</taxon>
        <taxon>Braconidae</taxon>
        <taxon>Microgastrinae</taxon>
        <taxon>Cotesia</taxon>
    </lineage>
</organism>
<dbReference type="Proteomes" id="UP000786811">
    <property type="component" value="Unassembled WGS sequence"/>
</dbReference>
<evidence type="ECO:0000313" key="2">
    <source>
        <dbReference type="Proteomes" id="UP000786811"/>
    </source>
</evidence>
<proteinExistence type="predicted"/>
<sequence length="169" mass="19903">MENTLIRRKKMQGIKGIGWRRRAEQRMIRMEEQIEEVIKINKNDEKFVENTVNLEESIVIENGEQITKIQGVAFTSTQLTDGLRQPTMKKRLCTLVPVVWSPAMIEKSYLKPPTATGDYHLINDADKLIFDQLYLHLQHRRKILFKKGSSDDLEIYSKTWLVRRCTELR</sequence>
<dbReference type="EMBL" id="CAJNRD030001114">
    <property type="protein sequence ID" value="CAG5073601.1"/>
    <property type="molecule type" value="Genomic_DNA"/>
</dbReference>
<name>A0A8J2E109_COTCN</name>
<gene>
    <name evidence="1" type="ORF">HICCMSTLAB_LOCUS517</name>
</gene>
<protein>
    <submittedName>
        <fullName evidence="1">Uncharacterized protein</fullName>
    </submittedName>
</protein>
<accession>A0A8J2E109</accession>
<evidence type="ECO:0000313" key="1">
    <source>
        <dbReference type="EMBL" id="CAG5073601.1"/>
    </source>
</evidence>
<keyword evidence="2" id="KW-1185">Reference proteome</keyword>
<dbReference type="AlphaFoldDB" id="A0A8J2E109"/>